<evidence type="ECO:0000256" key="1">
    <source>
        <dbReference type="SAM" id="MobiDB-lite"/>
    </source>
</evidence>
<dbReference type="OrthoDB" id="3032844at2759"/>
<feature type="transmembrane region" description="Helical" evidence="2">
    <location>
        <begin position="222"/>
        <end position="241"/>
    </location>
</feature>
<protein>
    <submittedName>
        <fullName evidence="3">Uncharacterized protein</fullName>
    </submittedName>
</protein>
<proteinExistence type="predicted"/>
<keyword evidence="2" id="KW-0472">Membrane</keyword>
<dbReference type="EMBL" id="MU005577">
    <property type="protein sequence ID" value="KAF2686129.1"/>
    <property type="molecule type" value="Genomic_DNA"/>
</dbReference>
<gene>
    <name evidence="3" type="ORF">K458DRAFT_387140</name>
</gene>
<feature type="region of interest" description="Disordered" evidence="1">
    <location>
        <begin position="459"/>
        <end position="502"/>
    </location>
</feature>
<keyword evidence="4" id="KW-1185">Reference proteome</keyword>
<name>A0A6G1J7N0_9PLEO</name>
<dbReference type="AlphaFoldDB" id="A0A6G1J7N0"/>
<feature type="transmembrane region" description="Helical" evidence="2">
    <location>
        <begin position="194"/>
        <end position="216"/>
    </location>
</feature>
<evidence type="ECO:0000256" key="2">
    <source>
        <dbReference type="SAM" id="Phobius"/>
    </source>
</evidence>
<accession>A0A6G1J7N0</accession>
<keyword evidence="2" id="KW-0812">Transmembrane</keyword>
<dbReference type="Proteomes" id="UP000799291">
    <property type="component" value="Unassembled WGS sequence"/>
</dbReference>
<keyword evidence="2" id="KW-1133">Transmembrane helix</keyword>
<evidence type="ECO:0000313" key="4">
    <source>
        <dbReference type="Proteomes" id="UP000799291"/>
    </source>
</evidence>
<evidence type="ECO:0000313" key="3">
    <source>
        <dbReference type="EMBL" id="KAF2686129.1"/>
    </source>
</evidence>
<organism evidence="3 4">
    <name type="scientific">Lentithecium fluviatile CBS 122367</name>
    <dbReference type="NCBI Taxonomy" id="1168545"/>
    <lineage>
        <taxon>Eukaryota</taxon>
        <taxon>Fungi</taxon>
        <taxon>Dikarya</taxon>
        <taxon>Ascomycota</taxon>
        <taxon>Pezizomycotina</taxon>
        <taxon>Dothideomycetes</taxon>
        <taxon>Pleosporomycetidae</taxon>
        <taxon>Pleosporales</taxon>
        <taxon>Massarineae</taxon>
        <taxon>Lentitheciaceae</taxon>
        <taxon>Lentithecium</taxon>
    </lineage>
</organism>
<reference evidence="3" key="1">
    <citation type="journal article" date="2020" name="Stud. Mycol.">
        <title>101 Dothideomycetes genomes: a test case for predicting lifestyles and emergence of pathogens.</title>
        <authorList>
            <person name="Haridas S."/>
            <person name="Albert R."/>
            <person name="Binder M."/>
            <person name="Bloem J."/>
            <person name="Labutti K."/>
            <person name="Salamov A."/>
            <person name="Andreopoulos B."/>
            <person name="Baker S."/>
            <person name="Barry K."/>
            <person name="Bills G."/>
            <person name="Bluhm B."/>
            <person name="Cannon C."/>
            <person name="Castanera R."/>
            <person name="Culley D."/>
            <person name="Daum C."/>
            <person name="Ezra D."/>
            <person name="Gonzalez J."/>
            <person name="Henrissat B."/>
            <person name="Kuo A."/>
            <person name="Liang C."/>
            <person name="Lipzen A."/>
            <person name="Lutzoni F."/>
            <person name="Magnuson J."/>
            <person name="Mondo S."/>
            <person name="Nolan M."/>
            <person name="Ohm R."/>
            <person name="Pangilinan J."/>
            <person name="Park H.-J."/>
            <person name="Ramirez L."/>
            <person name="Alfaro M."/>
            <person name="Sun H."/>
            <person name="Tritt A."/>
            <person name="Yoshinaga Y."/>
            <person name="Zwiers L.-H."/>
            <person name="Turgeon B."/>
            <person name="Goodwin S."/>
            <person name="Spatafora J."/>
            <person name="Crous P."/>
            <person name="Grigoriev I."/>
        </authorList>
    </citation>
    <scope>NUCLEOTIDE SEQUENCE</scope>
    <source>
        <strain evidence="3">CBS 122367</strain>
    </source>
</reference>
<sequence>MWSVYTQQAVSRTPPTARFAPLLRSLRQQNAAMAISVLQRLIVLLFNLQELAAGTQDLAALVGLFATDSVERYSVDFSRGYLGAAMAPESMLGILGYARALIKMAMGTEACVSAAFPTAPVRALLGVSDEDRLPGDELVTVKYIKRYVMGENIGWKTIKLVAHKKESMPLLLLEAGRNFKSLFSRQTPPRWRHAILAIIFTTGANCFAALLAGAGWSWSKCIASVVMFVFLATSSVMWAYVNVQEQVPVFSDDSNLWLNKEGEIHNRTGDVKLANVEYSDDPITGDWTCLLLDLAGDESWEKAEPVLVPMIQITYRVDKLNETGEQMGRPIVLTGFCTCLSLNDPATNFLEVANEEVPQWLPFNQLLPAPSGFLQGKVSHIRVVLETGEAGDKSIDSELTVDGYTKRWPSFRAKIEESASLQKISKRDGPQRTIVQLFKERKINDKVLRPELVKSLLTPKSTPRQPEISRIGKSGDVILQTPRGGPLNSPSVIGTRLADSAT</sequence>